<dbReference type="Pfam" id="PF04734">
    <property type="entry name" value="Ceramidase_alk"/>
    <property type="match status" value="1"/>
</dbReference>
<dbReference type="InterPro" id="IPR031329">
    <property type="entry name" value="NEUT/ALK_ceramidase_N"/>
</dbReference>
<feature type="non-terminal residue" evidence="2">
    <location>
        <position position="265"/>
    </location>
</feature>
<gene>
    <name evidence="2" type="ORF">LCGC14_1027020</name>
</gene>
<dbReference type="EMBL" id="LAZR01004141">
    <property type="protein sequence ID" value="KKN11395.1"/>
    <property type="molecule type" value="Genomic_DNA"/>
</dbReference>
<feature type="domain" description="Neutral/alkaline non-lysosomal ceramidase N-terminal" evidence="1">
    <location>
        <begin position="69"/>
        <end position="260"/>
    </location>
</feature>
<dbReference type="AlphaFoldDB" id="A0A0F9MVS8"/>
<sequence length="265" mass="29131">MMNKSKLKMSMVLLVVGLVIGFFPTVAMAATNASKPKRKLMAGAYALPITPNTDEFGIPINPDGSTVFLAGFGGPASRPASAVHDDVWIRSLILEYDGTMIIFVALDLIGYSIDQVYEVKEEVEDEYGIMADNIIIATTHTHSGPDTLGLWTGTIPGVNWPYMEYIRGEIVESIVQAYQNMEKARLRFGSTSVPGLMKNSRDPGRVYPDLEVMKVEDRRGDTIATMINYAGHPEVLVSNNLEITSDYVGYLRDKVEEELGGVAIF</sequence>
<reference evidence="2" key="1">
    <citation type="journal article" date="2015" name="Nature">
        <title>Complex archaea that bridge the gap between prokaryotes and eukaryotes.</title>
        <authorList>
            <person name="Spang A."/>
            <person name="Saw J.H."/>
            <person name="Jorgensen S.L."/>
            <person name="Zaremba-Niedzwiedzka K."/>
            <person name="Martijn J."/>
            <person name="Lind A.E."/>
            <person name="van Eijk R."/>
            <person name="Schleper C."/>
            <person name="Guy L."/>
            <person name="Ettema T.J."/>
        </authorList>
    </citation>
    <scope>NUCLEOTIDE SEQUENCE</scope>
</reference>
<comment type="caution">
    <text evidence="2">The sequence shown here is derived from an EMBL/GenBank/DDBJ whole genome shotgun (WGS) entry which is preliminary data.</text>
</comment>
<evidence type="ECO:0000313" key="2">
    <source>
        <dbReference type="EMBL" id="KKN11395.1"/>
    </source>
</evidence>
<evidence type="ECO:0000259" key="1">
    <source>
        <dbReference type="Pfam" id="PF04734"/>
    </source>
</evidence>
<name>A0A0F9MVS8_9ZZZZ</name>
<accession>A0A0F9MVS8</accession>
<organism evidence="2">
    <name type="scientific">marine sediment metagenome</name>
    <dbReference type="NCBI Taxonomy" id="412755"/>
    <lineage>
        <taxon>unclassified sequences</taxon>
        <taxon>metagenomes</taxon>
        <taxon>ecological metagenomes</taxon>
    </lineage>
</organism>
<protein>
    <recommendedName>
        <fullName evidence="1">Neutral/alkaline non-lysosomal ceramidase N-terminal domain-containing protein</fullName>
    </recommendedName>
</protein>
<proteinExistence type="predicted"/>